<feature type="coiled-coil region" evidence="1">
    <location>
        <begin position="117"/>
        <end position="151"/>
    </location>
</feature>
<dbReference type="EMBL" id="CP120682">
    <property type="protein sequence ID" value="WKN37087.1"/>
    <property type="molecule type" value="Genomic_DNA"/>
</dbReference>
<reference evidence="3" key="1">
    <citation type="journal article" date="2023" name="Comput. Struct. Biotechnol. J.">
        <title>Discovery of a novel marine Bacteroidetes with a rich repertoire of carbohydrate-active enzymes.</title>
        <authorList>
            <person name="Chen B."/>
            <person name="Liu G."/>
            <person name="Chen Q."/>
            <person name="Wang H."/>
            <person name="Liu L."/>
            <person name="Tang K."/>
        </authorList>
    </citation>
    <scope>NUCLEOTIDE SEQUENCE</scope>
    <source>
        <strain evidence="3">TK19036</strain>
    </source>
</reference>
<protein>
    <recommendedName>
        <fullName evidence="4">Viral A-type inclusion protein</fullName>
    </recommendedName>
</protein>
<evidence type="ECO:0000256" key="1">
    <source>
        <dbReference type="SAM" id="Coils"/>
    </source>
</evidence>
<feature type="signal peptide" evidence="2">
    <location>
        <begin position="1"/>
        <end position="24"/>
    </location>
</feature>
<sequence length="152" mass="17275">MRYLVIIFLSLLAACQSPSGQENAVTAEPPENQVKTEQDSLFDEMMAIHDSVMPEMDHIYQLRQKIQTELDSLQASNSSQSDRLDALEQVYLNLAEADEAMMNWMRSNDFSFEGMNSEEAKALIAREKQAIQQVAEQIQTSIQEAETLLEEQ</sequence>
<gene>
    <name evidence="3" type="ORF">K4G66_32475</name>
</gene>
<reference evidence="3" key="2">
    <citation type="journal article" date="2024" name="Antonie Van Leeuwenhoek">
        <title>Roseihalotalea indica gen. nov., sp. nov., a halophilic Bacteroidetes from mesopelagic Southwest Indian Ocean with higher carbohydrate metabolic potential.</title>
        <authorList>
            <person name="Chen B."/>
            <person name="Zhang M."/>
            <person name="Lin D."/>
            <person name="Ye J."/>
            <person name="Tang K."/>
        </authorList>
    </citation>
    <scope>NUCLEOTIDE SEQUENCE</scope>
    <source>
        <strain evidence="3">TK19036</strain>
    </source>
</reference>
<feature type="chain" id="PRO_5041207343" description="Viral A-type inclusion protein" evidence="2">
    <location>
        <begin position="25"/>
        <end position="152"/>
    </location>
</feature>
<organism evidence="3">
    <name type="scientific">Roseihalotalea indica</name>
    <dbReference type="NCBI Taxonomy" id="2867963"/>
    <lineage>
        <taxon>Bacteria</taxon>
        <taxon>Pseudomonadati</taxon>
        <taxon>Bacteroidota</taxon>
        <taxon>Cytophagia</taxon>
        <taxon>Cytophagales</taxon>
        <taxon>Catalimonadaceae</taxon>
        <taxon>Roseihalotalea</taxon>
    </lineage>
</organism>
<name>A0AA49GLM3_9BACT</name>
<dbReference type="AlphaFoldDB" id="A0AA49GLM3"/>
<keyword evidence="1" id="KW-0175">Coiled coil</keyword>
<evidence type="ECO:0000256" key="2">
    <source>
        <dbReference type="SAM" id="SignalP"/>
    </source>
</evidence>
<evidence type="ECO:0008006" key="4">
    <source>
        <dbReference type="Google" id="ProtNLM"/>
    </source>
</evidence>
<dbReference type="PROSITE" id="PS51257">
    <property type="entry name" value="PROKAR_LIPOPROTEIN"/>
    <property type="match status" value="1"/>
</dbReference>
<proteinExistence type="predicted"/>
<accession>A0AA49GLM3</accession>
<keyword evidence="2" id="KW-0732">Signal</keyword>
<evidence type="ECO:0000313" key="3">
    <source>
        <dbReference type="EMBL" id="WKN37087.1"/>
    </source>
</evidence>